<evidence type="ECO:0008006" key="7">
    <source>
        <dbReference type="Google" id="ProtNLM"/>
    </source>
</evidence>
<keyword evidence="6" id="KW-1185">Reference proteome</keyword>
<dbReference type="EMBL" id="LQPH01000154">
    <property type="protein sequence ID" value="ORW17171.1"/>
    <property type="molecule type" value="Genomic_DNA"/>
</dbReference>
<evidence type="ECO:0000256" key="4">
    <source>
        <dbReference type="ARBA" id="ARBA00023186"/>
    </source>
</evidence>
<dbReference type="InterPro" id="IPR025734">
    <property type="entry name" value="EspG"/>
</dbReference>
<evidence type="ECO:0000313" key="6">
    <source>
        <dbReference type="Proteomes" id="UP000193781"/>
    </source>
</evidence>
<evidence type="ECO:0000256" key="3">
    <source>
        <dbReference type="ARBA" id="ARBA00022490"/>
    </source>
</evidence>
<accession>A0A1X1Z1R1</accession>
<dbReference type="AlphaFoldDB" id="A0A1X1Z1R1"/>
<comment type="caution">
    <text evidence="5">The sequence shown here is derived from an EMBL/GenBank/DDBJ whole genome shotgun (WGS) entry which is preliminary data.</text>
</comment>
<evidence type="ECO:0000313" key="5">
    <source>
        <dbReference type="EMBL" id="ORW17171.1"/>
    </source>
</evidence>
<comment type="similarity">
    <text evidence="2">Belongs to the EspG family.</text>
</comment>
<dbReference type="Pfam" id="PF14011">
    <property type="entry name" value="ESX-1_EspG"/>
    <property type="match status" value="1"/>
</dbReference>
<evidence type="ECO:0000256" key="1">
    <source>
        <dbReference type="ARBA" id="ARBA00004496"/>
    </source>
</evidence>
<keyword evidence="4" id="KW-0143">Chaperone</keyword>
<organism evidence="5 6">
    <name type="scientific">Mycobacterium nebraskense</name>
    <dbReference type="NCBI Taxonomy" id="244292"/>
    <lineage>
        <taxon>Bacteria</taxon>
        <taxon>Bacillati</taxon>
        <taxon>Actinomycetota</taxon>
        <taxon>Actinomycetes</taxon>
        <taxon>Mycobacteriales</taxon>
        <taxon>Mycobacteriaceae</taxon>
        <taxon>Mycobacterium</taxon>
    </lineage>
</organism>
<sequence>MSRLPPELRIRPVGDVDNVLARHGGLAVLQAAGVCTGRTLDPDVAHWLSVLGLPDVQITVVVDRPRRHADRLLGPPPVFEAGVDPELDPVGAYEALTRWNASRGRRGVVVLCRRDGNWVAAARLWQTRQHPHTDAAPYGPGYDGRQLAWNQRWNSAQWRTEPGEHHHALAAAVWPDPGFSAAFRARAAYLLAARDDDTVAMPTGPGDPLADELAVLVYDDLGNDEIDEVVVSYLGDSDICTAIDDILGPADPAALDTINLPAGLLEPVLERWQRDPAHCDLLTDLCGLGLSVPQARIVAAAADASCGRASVAATEFRVGSATHSPYAVAIADTLQGRVLHSQSSSVDGQAWMTLAPATPDRVHAAVQAMCCGLPAGEQWVWHRRKRN</sequence>
<dbReference type="Proteomes" id="UP000193781">
    <property type="component" value="Unassembled WGS sequence"/>
</dbReference>
<proteinExistence type="inferred from homology"/>
<comment type="subcellular location">
    <subcellularLocation>
        <location evidence="1">Cytoplasm</location>
    </subcellularLocation>
</comment>
<dbReference type="GO" id="GO:0005737">
    <property type="term" value="C:cytoplasm"/>
    <property type="evidence" value="ECO:0007669"/>
    <property type="project" value="UniProtKB-SubCell"/>
</dbReference>
<evidence type="ECO:0000256" key="2">
    <source>
        <dbReference type="ARBA" id="ARBA00006411"/>
    </source>
</evidence>
<keyword evidence="3" id="KW-0963">Cytoplasm</keyword>
<gene>
    <name evidence="5" type="ORF">AWC17_13305</name>
</gene>
<name>A0A1X1Z1R1_9MYCO</name>
<reference evidence="5 6" key="1">
    <citation type="submission" date="2016-01" db="EMBL/GenBank/DDBJ databases">
        <title>The new phylogeny of the genus Mycobacterium.</title>
        <authorList>
            <person name="Tarcisio F."/>
            <person name="Conor M."/>
            <person name="Antonella G."/>
            <person name="Elisabetta G."/>
            <person name="Giulia F.S."/>
            <person name="Sara T."/>
            <person name="Anna F."/>
            <person name="Clotilde B."/>
            <person name="Roberto B."/>
            <person name="Veronica D.S."/>
            <person name="Fabio R."/>
            <person name="Monica P."/>
            <person name="Olivier J."/>
            <person name="Enrico T."/>
            <person name="Nicola S."/>
        </authorList>
    </citation>
    <scope>NUCLEOTIDE SEQUENCE [LARGE SCALE GENOMIC DNA]</scope>
    <source>
        <strain evidence="5 6">DSM 44803</strain>
    </source>
</reference>
<protein>
    <recommendedName>
        <fullName evidence="7">ESX secretion-associated protein EspG</fullName>
    </recommendedName>
</protein>